<gene>
    <name evidence="2" type="ORF">FOMPIDRAFT_1022411</name>
</gene>
<feature type="region of interest" description="Disordered" evidence="1">
    <location>
        <begin position="50"/>
        <end position="83"/>
    </location>
</feature>
<name>S8EGN2_FOMSC</name>
<keyword evidence="3" id="KW-1185">Reference proteome</keyword>
<evidence type="ECO:0000313" key="3">
    <source>
        <dbReference type="Proteomes" id="UP000015241"/>
    </source>
</evidence>
<sequence>MSSVSAGPYGAPDELPLPGLRSPALIPILAKVEFDIDRRKAGWYEPWVRSRRARRSESQKRSQSRAEGEPGSADGEHRAPFDLTLVERMRDQRPKFIRERDAAVAEGYAQLQDDVEDVEDVADPSALGGDPLSDVFGTDEETWADMEVNRKRRSADPHVVELALDAADLSADPDEPEDDERVPLGDDEEEVTELWNSRNRPALVVSIPSPPSAGKRRSSPTTAGAGKRAPPPPLNLVLNTRTDGLAVQDSPGDSSSPGSARLAYLGADTPVVQEEGGDERMKRSRSPEEEKRDGAFFEDLDLGLVVEDDEFDENDPNDRRRSQFLMKKQLDELEKNLVQLSPRRLQTEAFEDSSTRGLYSATLAPPKFGGSPSRLGLKTTHSEPVTAHEGAQWPSVPYSAHSVTDALSAMDTMSQADRRGEAPSSPPRIAFNGVSTEPPKGAVLPRSRSGTISNESL</sequence>
<protein>
    <submittedName>
        <fullName evidence="2">Uncharacterized protein</fullName>
    </submittedName>
</protein>
<dbReference type="Proteomes" id="UP000015241">
    <property type="component" value="Unassembled WGS sequence"/>
</dbReference>
<proteinExistence type="predicted"/>
<feature type="compositionally biased region" description="Low complexity" evidence="1">
    <location>
        <begin position="249"/>
        <end position="259"/>
    </location>
</feature>
<feature type="compositionally biased region" description="Basic and acidic residues" evidence="1">
    <location>
        <begin position="278"/>
        <end position="295"/>
    </location>
</feature>
<accession>S8EGN2</accession>
<dbReference type="AlphaFoldDB" id="S8EGN2"/>
<feature type="compositionally biased region" description="Basic and acidic residues" evidence="1">
    <location>
        <begin position="55"/>
        <end position="83"/>
    </location>
</feature>
<organism evidence="2 3">
    <name type="scientific">Fomitopsis schrenkii</name>
    <name type="common">Brown rot fungus</name>
    <dbReference type="NCBI Taxonomy" id="2126942"/>
    <lineage>
        <taxon>Eukaryota</taxon>
        <taxon>Fungi</taxon>
        <taxon>Dikarya</taxon>
        <taxon>Basidiomycota</taxon>
        <taxon>Agaricomycotina</taxon>
        <taxon>Agaricomycetes</taxon>
        <taxon>Polyporales</taxon>
        <taxon>Fomitopsis</taxon>
    </lineage>
</organism>
<feature type="non-terminal residue" evidence="2">
    <location>
        <position position="457"/>
    </location>
</feature>
<feature type="compositionally biased region" description="Polar residues" evidence="1">
    <location>
        <begin position="448"/>
        <end position="457"/>
    </location>
</feature>
<evidence type="ECO:0000313" key="2">
    <source>
        <dbReference type="EMBL" id="EPT03443.1"/>
    </source>
</evidence>
<dbReference type="InParanoid" id="S8EGN2"/>
<feature type="region of interest" description="Disordered" evidence="1">
    <location>
        <begin position="1"/>
        <end position="20"/>
    </location>
</feature>
<feature type="region of interest" description="Disordered" evidence="1">
    <location>
        <begin position="348"/>
        <end position="457"/>
    </location>
</feature>
<dbReference type="HOGENOM" id="CLU_599310_0_0_1"/>
<dbReference type="EMBL" id="KE504130">
    <property type="protein sequence ID" value="EPT03443.1"/>
    <property type="molecule type" value="Genomic_DNA"/>
</dbReference>
<dbReference type="eggNOG" id="ENOG502S8P6">
    <property type="taxonomic scope" value="Eukaryota"/>
</dbReference>
<reference evidence="2 3" key="1">
    <citation type="journal article" date="2012" name="Science">
        <title>The Paleozoic origin of enzymatic lignin decomposition reconstructed from 31 fungal genomes.</title>
        <authorList>
            <person name="Floudas D."/>
            <person name="Binder M."/>
            <person name="Riley R."/>
            <person name="Barry K."/>
            <person name="Blanchette R.A."/>
            <person name="Henrissat B."/>
            <person name="Martinez A.T."/>
            <person name="Otillar R."/>
            <person name="Spatafora J.W."/>
            <person name="Yadav J.S."/>
            <person name="Aerts A."/>
            <person name="Benoit I."/>
            <person name="Boyd A."/>
            <person name="Carlson A."/>
            <person name="Copeland A."/>
            <person name="Coutinho P.M."/>
            <person name="de Vries R.P."/>
            <person name="Ferreira P."/>
            <person name="Findley K."/>
            <person name="Foster B."/>
            <person name="Gaskell J."/>
            <person name="Glotzer D."/>
            <person name="Gorecki P."/>
            <person name="Heitman J."/>
            <person name="Hesse C."/>
            <person name="Hori C."/>
            <person name="Igarashi K."/>
            <person name="Jurgens J.A."/>
            <person name="Kallen N."/>
            <person name="Kersten P."/>
            <person name="Kohler A."/>
            <person name="Kuees U."/>
            <person name="Kumar T.K.A."/>
            <person name="Kuo A."/>
            <person name="LaButti K."/>
            <person name="Larrondo L.F."/>
            <person name="Lindquist E."/>
            <person name="Ling A."/>
            <person name="Lombard V."/>
            <person name="Lucas S."/>
            <person name="Lundell T."/>
            <person name="Martin R."/>
            <person name="McLaughlin D.J."/>
            <person name="Morgenstern I."/>
            <person name="Morin E."/>
            <person name="Murat C."/>
            <person name="Nagy L.G."/>
            <person name="Nolan M."/>
            <person name="Ohm R.A."/>
            <person name="Patyshakuliyeva A."/>
            <person name="Rokas A."/>
            <person name="Ruiz-Duenas F.J."/>
            <person name="Sabat G."/>
            <person name="Salamov A."/>
            <person name="Samejima M."/>
            <person name="Schmutz J."/>
            <person name="Slot J.C."/>
            <person name="St John F."/>
            <person name="Stenlid J."/>
            <person name="Sun H."/>
            <person name="Sun S."/>
            <person name="Syed K."/>
            <person name="Tsang A."/>
            <person name="Wiebenga A."/>
            <person name="Young D."/>
            <person name="Pisabarro A."/>
            <person name="Eastwood D.C."/>
            <person name="Martin F."/>
            <person name="Cullen D."/>
            <person name="Grigoriev I.V."/>
            <person name="Hibbett D.S."/>
        </authorList>
    </citation>
    <scope>NUCLEOTIDE SEQUENCE</scope>
    <source>
        <strain evidence="3">FP-58527</strain>
    </source>
</reference>
<feature type="region of interest" description="Disordered" evidence="1">
    <location>
        <begin position="114"/>
        <end position="138"/>
    </location>
</feature>
<feature type="region of interest" description="Disordered" evidence="1">
    <location>
        <begin position="164"/>
        <end position="295"/>
    </location>
</feature>
<feature type="compositionally biased region" description="Acidic residues" evidence="1">
    <location>
        <begin position="171"/>
        <end position="192"/>
    </location>
</feature>
<dbReference type="OrthoDB" id="2526154at2759"/>
<dbReference type="STRING" id="743788.S8EGN2"/>
<evidence type="ECO:0000256" key="1">
    <source>
        <dbReference type="SAM" id="MobiDB-lite"/>
    </source>
</evidence>